<name>A0A941ET57_9ACTN</name>
<dbReference type="Proteomes" id="UP000675781">
    <property type="component" value="Unassembled WGS sequence"/>
</dbReference>
<evidence type="ECO:0000313" key="1">
    <source>
        <dbReference type="EMBL" id="MBR7836013.1"/>
    </source>
</evidence>
<dbReference type="EMBL" id="JAGSOG010000120">
    <property type="protein sequence ID" value="MBR7836013.1"/>
    <property type="molecule type" value="Genomic_DNA"/>
</dbReference>
<comment type="caution">
    <text evidence="1">The sequence shown here is derived from an EMBL/GenBank/DDBJ whole genome shotgun (WGS) entry which is preliminary data.</text>
</comment>
<accession>A0A941ET57</accession>
<keyword evidence="2" id="KW-1185">Reference proteome</keyword>
<gene>
    <name evidence="1" type="ORF">KDL01_22245</name>
</gene>
<sequence>MPEKVKRQAYATDCHPPIDAAEARRLAELHLVPEAGLPPDTSLRLTEFASCFTVTKLVPPPPVGTDGIPLHPTEPGRGVVVIDKETGAFSFWPSLAEISVAEAFTAAKAAGGLEYVADWPAANT</sequence>
<organism evidence="1 2">
    <name type="scientific">Actinospica durhamensis</name>
    <dbReference type="NCBI Taxonomy" id="1508375"/>
    <lineage>
        <taxon>Bacteria</taxon>
        <taxon>Bacillati</taxon>
        <taxon>Actinomycetota</taxon>
        <taxon>Actinomycetes</taxon>
        <taxon>Catenulisporales</taxon>
        <taxon>Actinospicaceae</taxon>
        <taxon>Actinospica</taxon>
    </lineage>
</organism>
<dbReference type="RefSeq" id="WP_212530502.1">
    <property type="nucleotide sequence ID" value="NZ_JAGSOG010000120.1"/>
</dbReference>
<evidence type="ECO:0000313" key="2">
    <source>
        <dbReference type="Proteomes" id="UP000675781"/>
    </source>
</evidence>
<proteinExistence type="predicted"/>
<protein>
    <submittedName>
        <fullName evidence="1">Uncharacterized protein</fullName>
    </submittedName>
</protein>
<dbReference type="AlphaFoldDB" id="A0A941ET57"/>
<reference evidence="1" key="1">
    <citation type="submission" date="2021-04" db="EMBL/GenBank/DDBJ databases">
        <title>Genome based classification of Actinospica acidithermotolerans sp. nov., an actinobacterium isolated from an Indonesian hot spring.</title>
        <authorList>
            <person name="Kusuma A.B."/>
            <person name="Putra K.E."/>
            <person name="Nafisah S."/>
            <person name="Loh J."/>
            <person name="Nouioui I."/>
            <person name="Goodfellow M."/>
        </authorList>
    </citation>
    <scope>NUCLEOTIDE SEQUENCE</scope>
    <source>
        <strain evidence="1">CSCA 57</strain>
    </source>
</reference>